<name>A0ABT2GS10_9MICO</name>
<sequence>MSEARGASPMRPVGADAAADGSAALPGAADVAADTSADRWLVALDIDGTVLHEDGTLSDIVGAEVRRVVAEGNEVMLATGRSVATTLPVLQLLGIAPEFVVCANGAITLERDASAPLGYRREHVEIFDPGPVLTKIRSHLSEAVFAVEDEDGFFRYTEAFPETVLGAGSEQVSFEELISTEATRVVVISPDHDMEDFLAVVERMGLHRVSYSIGWTAWLDIAPDGVNKATGLERVRERLGIPRDRVMAIGDGRNDIDMFRWAGESGRAVAMGQAPRDVIDVATEVTASVYDDGVAGVLATL</sequence>
<dbReference type="PANTHER" id="PTHR10000">
    <property type="entry name" value="PHOSPHOSERINE PHOSPHATASE"/>
    <property type="match status" value="1"/>
</dbReference>
<dbReference type="SUPFAM" id="SSF56784">
    <property type="entry name" value="HAD-like"/>
    <property type="match status" value="1"/>
</dbReference>
<dbReference type="InterPro" id="IPR006379">
    <property type="entry name" value="HAD-SF_hydro_IIB"/>
</dbReference>
<dbReference type="NCBIfam" id="TIGR01484">
    <property type="entry name" value="HAD-SF-IIB"/>
    <property type="match status" value="1"/>
</dbReference>
<proteinExistence type="predicted"/>
<dbReference type="Pfam" id="PF08282">
    <property type="entry name" value="Hydrolase_3"/>
    <property type="match status" value="1"/>
</dbReference>
<dbReference type="EMBL" id="JANLCM010000001">
    <property type="protein sequence ID" value="MCS5717601.1"/>
    <property type="molecule type" value="Genomic_DNA"/>
</dbReference>
<accession>A0ABT2GS10</accession>
<organism evidence="1 2">
    <name type="scientific">Herbiconiux aconitum</name>
    <dbReference type="NCBI Taxonomy" id="2970913"/>
    <lineage>
        <taxon>Bacteria</taxon>
        <taxon>Bacillati</taxon>
        <taxon>Actinomycetota</taxon>
        <taxon>Actinomycetes</taxon>
        <taxon>Micrococcales</taxon>
        <taxon>Microbacteriaceae</taxon>
        <taxon>Herbiconiux</taxon>
    </lineage>
</organism>
<gene>
    <name evidence="1" type="ORF">N1027_05555</name>
</gene>
<comment type="caution">
    <text evidence="1">The sequence shown here is derived from an EMBL/GenBank/DDBJ whole genome shotgun (WGS) entry which is preliminary data.</text>
</comment>
<evidence type="ECO:0000313" key="2">
    <source>
        <dbReference type="Proteomes" id="UP001165584"/>
    </source>
</evidence>
<keyword evidence="1" id="KW-0378">Hydrolase</keyword>
<dbReference type="RefSeq" id="WP_259506003.1">
    <property type="nucleotide sequence ID" value="NZ_JANLCM010000001.1"/>
</dbReference>
<keyword evidence="2" id="KW-1185">Reference proteome</keyword>
<dbReference type="GO" id="GO:0016787">
    <property type="term" value="F:hydrolase activity"/>
    <property type="evidence" value="ECO:0007669"/>
    <property type="project" value="UniProtKB-KW"/>
</dbReference>
<evidence type="ECO:0000313" key="1">
    <source>
        <dbReference type="EMBL" id="MCS5717601.1"/>
    </source>
</evidence>
<dbReference type="Gene3D" id="3.40.50.1000">
    <property type="entry name" value="HAD superfamily/HAD-like"/>
    <property type="match status" value="1"/>
</dbReference>
<reference evidence="1" key="1">
    <citation type="submission" date="2022-08" db="EMBL/GenBank/DDBJ databases">
        <authorList>
            <person name="Deng Y."/>
            <person name="Han X.-F."/>
            <person name="Zhang Y.-Q."/>
        </authorList>
    </citation>
    <scope>NUCLEOTIDE SEQUENCE</scope>
    <source>
        <strain evidence="1">CPCC 205763</strain>
    </source>
</reference>
<dbReference type="InterPro" id="IPR036412">
    <property type="entry name" value="HAD-like_sf"/>
</dbReference>
<dbReference type="InterPro" id="IPR023214">
    <property type="entry name" value="HAD_sf"/>
</dbReference>
<dbReference type="Proteomes" id="UP001165584">
    <property type="component" value="Unassembled WGS sequence"/>
</dbReference>
<dbReference type="Gene3D" id="3.30.1240.10">
    <property type="match status" value="1"/>
</dbReference>
<dbReference type="PANTHER" id="PTHR10000:SF8">
    <property type="entry name" value="HAD SUPERFAMILY HYDROLASE-LIKE, TYPE 3"/>
    <property type="match status" value="1"/>
</dbReference>
<protein>
    <submittedName>
        <fullName evidence="1">Cof-type HAD-IIB family hydrolase</fullName>
    </submittedName>
</protein>